<dbReference type="InterPro" id="IPR015424">
    <property type="entry name" value="PyrdxlP-dep_Trfase"/>
</dbReference>
<dbReference type="InterPro" id="IPR015421">
    <property type="entry name" value="PyrdxlP-dep_Trfase_major"/>
</dbReference>
<evidence type="ECO:0000256" key="2">
    <source>
        <dbReference type="ARBA" id="ARBA00009077"/>
    </source>
</evidence>
<dbReference type="InterPro" id="IPR000277">
    <property type="entry name" value="Cys/Met-Metab_PyrdxlP-dep_enz"/>
</dbReference>
<organism evidence="6 7">
    <name type="scientific">Dactylosporangium cerinum</name>
    <dbReference type="NCBI Taxonomy" id="1434730"/>
    <lineage>
        <taxon>Bacteria</taxon>
        <taxon>Bacillati</taxon>
        <taxon>Actinomycetota</taxon>
        <taxon>Actinomycetes</taxon>
        <taxon>Micromonosporales</taxon>
        <taxon>Micromonosporaceae</taxon>
        <taxon>Dactylosporangium</taxon>
    </lineage>
</organism>
<evidence type="ECO:0000256" key="1">
    <source>
        <dbReference type="ARBA" id="ARBA00001933"/>
    </source>
</evidence>
<keyword evidence="3 4" id="KW-0663">Pyridoxal phosphate</keyword>
<dbReference type="InterPro" id="IPR015422">
    <property type="entry name" value="PyrdxlP-dep_Trfase_small"/>
</dbReference>
<protein>
    <submittedName>
        <fullName evidence="6">Trans-sulfuration enzyme family protein</fullName>
    </submittedName>
</protein>
<evidence type="ECO:0000256" key="5">
    <source>
        <dbReference type="SAM" id="MobiDB-lite"/>
    </source>
</evidence>
<name>A0ABV9W597_9ACTN</name>
<evidence type="ECO:0000256" key="4">
    <source>
        <dbReference type="RuleBase" id="RU362118"/>
    </source>
</evidence>
<dbReference type="Proteomes" id="UP001595912">
    <property type="component" value="Unassembled WGS sequence"/>
</dbReference>
<dbReference type="InterPro" id="IPR054542">
    <property type="entry name" value="Cys_met_metab_PP"/>
</dbReference>
<dbReference type="SUPFAM" id="SSF53383">
    <property type="entry name" value="PLP-dependent transferases"/>
    <property type="match status" value="1"/>
</dbReference>
<dbReference type="PIRSF" id="PIRSF001434">
    <property type="entry name" value="CGS"/>
    <property type="match status" value="1"/>
</dbReference>
<evidence type="ECO:0000313" key="6">
    <source>
        <dbReference type="EMBL" id="MFC5003837.1"/>
    </source>
</evidence>
<comment type="similarity">
    <text evidence="2 4">Belongs to the trans-sulfuration enzymes family.</text>
</comment>
<reference evidence="7" key="1">
    <citation type="journal article" date="2019" name="Int. J. Syst. Evol. Microbiol.">
        <title>The Global Catalogue of Microorganisms (GCM) 10K type strain sequencing project: providing services to taxonomists for standard genome sequencing and annotation.</title>
        <authorList>
            <consortium name="The Broad Institute Genomics Platform"/>
            <consortium name="The Broad Institute Genome Sequencing Center for Infectious Disease"/>
            <person name="Wu L."/>
            <person name="Ma J."/>
        </authorList>
    </citation>
    <scope>NUCLEOTIDE SEQUENCE [LARGE SCALE GENOMIC DNA]</scope>
    <source>
        <strain evidence="7">CGMCC 4.7152</strain>
    </source>
</reference>
<comment type="caution">
    <text evidence="6">The sequence shown here is derived from an EMBL/GenBank/DDBJ whole genome shotgun (WGS) entry which is preliminary data.</text>
</comment>
<proteinExistence type="inferred from homology"/>
<keyword evidence="7" id="KW-1185">Reference proteome</keyword>
<dbReference type="RefSeq" id="WP_380123155.1">
    <property type="nucleotide sequence ID" value="NZ_JBHSIU010000054.1"/>
</dbReference>
<dbReference type="Pfam" id="PF01053">
    <property type="entry name" value="Cys_Met_Meta_PP"/>
    <property type="match status" value="1"/>
</dbReference>
<dbReference type="PANTHER" id="PTHR11808:SF80">
    <property type="entry name" value="CYSTATHIONINE GAMMA-LYASE"/>
    <property type="match status" value="1"/>
</dbReference>
<feature type="region of interest" description="Disordered" evidence="5">
    <location>
        <begin position="1"/>
        <end position="22"/>
    </location>
</feature>
<dbReference type="PROSITE" id="PS00868">
    <property type="entry name" value="CYS_MET_METAB_PP"/>
    <property type="match status" value="1"/>
</dbReference>
<accession>A0ABV9W597</accession>
<dbReference type="PANTHER" id="PTHR11808">
    <property type="entry name" value="TRANS-SULFURATION ENZYME FAMILY MEMBER"/>
    <property type="match status" value="1"/>
</dbReference>
<gene>
    <name evidence="6" type="ORF">ACFPIJ_39190</name>
</gene>
<evidence type="ECO:0000313" key="7">
    <source>
        <dbReference type="Proteomes" id="UP001595912"/>
    </source>
</evidence>
<sequence length="392" mass="40602">MEIAPPSMTRLLHPHVAPQPGGTPLVTPIHQTSTYELPRTAEAAQIAAAVAPGGYYTRYGSPNAREAEAMLADLDGAEAALLVGSGMAAVSAALLSVAGSGVVAGGEVLAQRSHYTGTLTLLGTMLPAFGVNVRLVPQEELAAAVRPSTRVVYVETPSNPTMTVTDLAAVRAAAPDAVIIADNTFATPYNTRPLEFGVDLVVQSATKYLNGHSDVTAGVVTGSAALVAKAWETARVLGPVCHPFEAWLLARGLKTFPLRMARHNASGLAVARFLAAHPAVRAVHHPGLPDHPQHDLAARQMDGFGGMLAFTVADADAAVRVLRATRLCRNAVSLGGPETLITHPASLVFAHQSEAELAESGVDAAMLRLSVGLEEPADIIADLAAALSTVDC</sequence>
<comment type="cofactor">
    <cofactor evidence="1 4">
        <name>pyridoxal 5'-phosphate</name>
        <dbReference type="ChEBI" id="CHEBI:597326"/>
    </cofactor>
</comment>
<evidence type="ECO:0000256" key="3">
    <source>
        <dbReference type="ARBA" id="ARBA00022898"/>
    </source>
</evidence>
<dbReference type="EMBL" id="JBHSIU010000054">
    <property type="protein sequence ID" value="MFC5003837.1"/>
    <property type="molecule type" value="Genomic_DNA"/>
</dbReference>
<dbReference type="Gene3D" id="3.40.640.10">
    <property type="entry name" value="Type I PLP-dependent aspartate aminotransferase-like (Major domain)"/>
    <property type="match status" value="1"/>
</dbReference>
<dbReference type="Gene3D" id="3.90.1150.10">
    <property type="entry name" value="Aspartate Aminotransferase, domain 1"/>
    <property type="match status" value="1"/>
</dbReference>